<sequence>MLIKKNMLTVLILSCSFSEAVYAHTKFNFSKVCKVPELEVDIRNFEENIADLYKIDINDPNITPKEIEQSINQELPTFESGLAEFANKFAAAISLSVGGFDLLEGVETGNSDKTTEGIVTASTYLAPEIVGEVIGTLFSESIAEAVNPITGLIVIEALAINQDIKLASEVSKMIEADHKLMKIYQNSIKKTNKQLEKLRKIIVGDYAEIYNYDYERFGAITLQLHKNSFNTLVKRLFKDNFRNKIQYISDKKKLSSLINYNISSIDNMTINEVISSLQYVNNQIRSKYFTTNKFVNVHGGIHIKLNNVNWADKPGIYAVYKSIGFNNVFHDSLVWMKVFKSAVNTVSDKIYDDNTQIMNDFKTILTDTRIINGIQHSMIKPYNDTVKQNVAWQEFGYQVLEILDYKDAETIAALANVINVLMPIVGSVIDIPLVGKISNEVNVAPLVFALTKSFVNRKIDITDKDAFTNILNEWKNKNGSSDKLYDKLLQAHKMVADKYSKMTISESDITLKPINHNKLNTLLKRVDKNIKNGSLKKKINIAIKEEIDLKLPFGKNNVDTSNRLLDLAQVTSSIQNSYFRVIVNNINRTTLELSVTNDRMIAATRLSELRERLVAIKNNHYNINYTSGELKKYSNANFSWLTFSTTPYLDIEHKTLLEYLDKIITILID</sequence>
<feature type="chain" id="PRO_5032628740" evidence="1">
    <location>
        <begin position="24"/>
        <end position="669"/>
    </location>
</feature>
<gene>
    <name evidence="2" type="ORF">GNP88_15280</name>
</gene>
<reference evidence="2 3" key="1">
    <citation type="submission" date="2019-11" db="EMBL/GenBank/DDBJ databases">
        <title>Using colonization assays and comparative genomics to discover symbiosis behaviors and factors in Vibrio fischeri.</title>
        <authorList>
            <person name="Bongrand C."/>
            <person name="Moriano-Gutierrez S."/>
            <person name="Arevalo P."/>
            <person name="Mcfall-Ngai M."/>
            <person name="Visick K."/>
            <person name="Polz M.F."/>
            <person name="Ruby E.G."/>
        </authorList>
    </citation>
    <scope>NUCLEOTIDE SEQUENCE [LARGE SCALE GENOMIC DNA]</scope>
    <source>
        <strain evidence="3">emors.4.1</strain>
    </source>
</reference>
<dbReference type="EMBL" id="WOBN01000023">
    <property type="protein sequence ID" value="MUK50518.1"/>
    <property type="molecule type" value="Genomic_DNA"/>
</dbReference>
<evidence type="ECO:0000313" key="3">
    <source>
        <dbReference type="Proteomes" id="UP000448038"/>
    </source>
</evidence>
<comment type="caution">
    <text evidence="2">The sequence shown here is derived from an EMBL/GenBank/DDBJ whole genome shotgun (WGS) entry which is preliminary data.</text>
</comment>
<protein>
    <submittedName>
        <fullName evidence="2">Uncharacterized protein</fullName>
    </submittedName>
</protein>
<dbReference type="RefSeq" id="WP_155656232.1">
    <property type="nucleotide sequence ID" value="NZ_WOBN01000023.1"/>
</dbReference>
<dbReference type="AlphaFoldDB" id="A0A844P5D3"/>
<name>A0A844P5D3_ALIFS</name>
<feature type="signal peptide" evidence="1">
    <location>
        <begin position="1"/>
        <end position="23"/>
    </location>
</feature>
<evidence type="ECO:0000313" key="2">
    <source>
        <dbReference type="EMBL" id="MUK50518.1"/>
    </source>
</evidence>
<organism evidence="2 3">
    <name type="scientific">Aliivibrio fischeri</name>
    <name type="common">Vibrio fischeri</name>
    <dbReference type="NCBI Taxonomy" id="668"/>
    <lineage>
        <taxon>Bacteria</taxon>
        <taxon>Pseudomonadati</taxon>
        <taxon>Pseudomonadota</taxon>
        <taxon>Gammaproteobacteria</taxon>
        <taxon>Vibrionales</taxon>
        <taxon>Vibrionaceae</taxon>
        <taxon>Aliivibrio</taxon>
    </lineage>
</organism>
<proteinExistence type="predicted"/>
<accession>A0A844P5D3</accession>
<evidence type="ECO:0000256" key="1">
    <source>
        <dbReference type="SAM" id="SignalP"/>
    </source>
</evidence>
<keyword evidence="1" id="KW-0732">Signal</keyword>
<dbReference type="Proteomes" id="UP000448038">
    <property type="component" value="Unassembled WGS sequence"/>
</dbReference>